<evidence type="ECO:0000313" key="5">
    <source>
        <dbReference type="EMBL" id="CAK0857466.1"/>
    </source>
</evidence>
<protein>
    <recommendedName>
        <fullName evidence="4">PPPDE domain-containing protein</fullName>
    </recommendedName>
</protein>
<gene>
    <name evidence="5" type="ORF">PCOR1329_LOCUS47577</name>
</gene>
<dbReference type="Proteomes" id="UP001189429">
    <property type="component" value="Unassembled WGS sequence"/>
</dbReference>
<dbReference type="InterPro" id="IPR042266">
    <property type="entry name" value="PPPDE_sf"/>
</dbReference>
<dbReference type="SMART" id="SM01179">
    <property type="entry name" value="DUF862"/>
    <property type="match status" value="1"/>
</dbReference>
<evidence type="ECO:0000256" key="1">
    <source>
        <dbReference type="ARBA" id="ARBA00008140"/>
    </source>
</evidence>
<evidence type="ECO:0000256" key="2">
    <source>
        <dbReference type="ARBA" id="ARBA00022670"/>
    </source>
</evidence>
<sequence length="669" mass="72604">MASHVLHSLIDYACLAKLSIFVLYVDLTKAFDRVVRQLMYGWGDMPSSSHRSHLLSLGVSEPAADWMLEYLSSHGHLLQQWGVDETVQLDQNIDVLLEVLFSTFENLHLQLNASPGKTEALLEYRGPKATARREARRDATGQLSVKAWAHLMHDEGSWKVLVDRIFFCDSVCDATVAKLDEVDREQRRSIVGRWRRDGLLTFDAFVGILGGIVSGFSVLMSRHVCCKCDAVNKWLLDSEDEHPMLDELAKSRGTAVQHGTIHRPVVTDECFELRGHDMLVFGEVSSSSLTSKADFDCVLGNAWADHFGKLVADDIGYAEGCCDLFKQGHGLGADFSSQTLDARLALLGAGLVRPRRRTRTDRARLRAAEGALGSLPRSTSGRLCSGDPLAPEELDELGGLAPEEWQRPYARAGRKGGLLSEELLELVRQPRLAEAGEYQAPLKLVDTGRKNPVEVAITPPSVLLHVYNLSSSVVAANSLLTLSVDGGVFHVGLEVYGSEFAYGVCGVSHLLPRAEEGHVYQCSLHLGETALTRAQFAGLLGDVCQRWSGADYDVLGCNCCCFCSHMLERLGVGPMPLWVDRISRLLLSGREAGREAVLASIQGLLQGGALVRHGLEALAESAQLALDGLDGALALSLGLEPEALACDAGGRRRGVQVASPLPVTRLGGA</sequence>
<evidence type="ECO:0000313" key="6">
    <source>
        <dbReference type="Proteomes" id="UP001189429"/>
    </source>
</evidence>
<name>A0ABN9UDC0_9DINO</name>
<evidence type="ECO:0000256" key="3">
    <source>
        <dbReference type="ARBA" id="ARBA00022801"/>
    </source>
</evidence>
<comment type="similarity">
    <text evidence="1">Belongs to the DeSI family.</text>
</comment>
<proteinExistence type="inferred from homology"/>
<feature type="domain" description="PPPDE" evidence="4">
    <location>
        <begin position="460"/>
        <end position="588"/>
    </location>
</feature>
<keyword evidence="6" id="KW-1185">Reference proteome</keyword>
<dbReference type="PROSITE" id="PS51858">
    <property type="entry name" value="PPPDE"/>
    <property type="match status" value="1"/>
</dbReference>
<accession>A0ABN9UDC0</accession>
<comment type="caution">
    <text evidence="5">The sequence shown here is derived from an EMBL/GenBank/DDBJ whole genome shotgun (WGS) entry which is preliminary data.</text>
</comment>
<dbReference type="InterPro" id="IPR008580">
    <property type="entry name" value="PPPDE_dom"/>
</dbReference>
<keyword evidence="3" id="KW-0378">Hydrolase</keyword>
<organism evidence="5 6">
    <name type="scientific">Prorocentrum cordatum</name>
    <dbReference type="NCBI Taxonomy" id="2364126"/>
    <lineage>
        <taxon>Eukaryota</taxon>
        <taxon>Sar</taxon>
        <taxon>Alveolata</taxon>
        <taxon>Dinophyceae</taxon>
        <taxon>Prorocentrales</taxon>
        <taxon>Prorocentraceae</taxon>
        <taxon>Prorocentrum</taxon>
    </lineage>
</organism>
<keyword evidence="2" id="KW-0645">Protease</keyword>
<dbReference type="Gene3D" id="3.90.1720.30">
    <property type="entry name" value="PPPDE domains"/>
    <property type="match status" value="1"/>
</dbReference>
<dbReference type="PANTHER" id="PTHR12378:SF80">
    <property type="entry name" value="IP06716P-RELATED"/>
    <property type="match status" value="1"/>
</dbReference>
<dbReference type="EMBL" id="CAUYUJ010015731">
    <property type="protein sequence ID" value="CAK0857466.1"/>
    <property type="molecule type" value="Genomic_DNA"/>
</dbReference>
<evidence type="ECO:0000259" key="4">
    <source>
        <dbReference type="PROSITE" id="PS51858"/>
    </source>
</evidence>
<dbReference type="PANTHER" id="PTHR12378">
    <property type="entry name" value="DESUMOYLATING ISOPEPTIDASE"/>
    <property type="match status" value="1"/>
</dbReference>
<dbReference type="Pfam" id="PF05903">
    <property type="entry name" value="Peptidase_C97"/>
    <property type="match status" value="1"/>
</dbReference>
<reference evidence="5" key="1">
    <citation type="submission" date="2023-10" db="EMBL/GenBank/DDBJ databases">
        <authorList>
            <person name="Chen Y."/>
            <person name="Shah S."/>
            <person name="Dougan E. K."/>
            <person name="Thang M."/>
            <person name="Chan C."/>
        </authorList>
    </citation>
    <scope>NUCLEOTIDE SEQUENCE [LARGE SCALE GENOMIC DNA]</scope>
</reference>